<sequence length="458" mass="48669">MGESGGSAQRRAEHLRASGDAASAAWAAGAEGERRVAQALSALPEPWVVLHDRLLRPGLAESNLDHVVVGPAGVILVDAKNWGGNVTEWNGVLYQHRWDTAGHRSHEAKHSEVAKVHAMGREMATRLGMPVTPVLCLAGSRSAHFGEPQQIRGIWVVPVGRLVGWLEARTRVVDDDVLDRLSTLVMTEFPSTTTDPALLAAIGADLARAQRSTRLARPRRAGRAPAARPGRQSNRGRPARSTRGRRRAAVVRQVFALLGLAALWWMVTSGVIEVVSRTASDLVGRTASGLVNRTTSDMVTRTVTDAMAPTPTPARLSCADVDPRAVKALRAEELAATPGPLGCDWHTTDDEGRRMLALRLHELRGPVEALHPMLEGSADAGGPEVHTGYSRGGEATFLWVRAGIPISSTKGSATATRSIHVQVSHDLLGLSPKEGARVAASLAEAASGAAERLTEPAP</sequence>
<protein>
    <recommendedName>
        <fullName evidence="2">NERD domain-containing protein</fullName>
    </recommendedName>
</protein>
<name>A0ABP8KB14_9MICO</name>
<feature type="domain" description="NERD" evidence="2">
    <location>
        <begin position="28"/>
        <end position="126"/>
    </location>
</feature>
<evidence type="ECO:0000259" key="2">
    <source>
        <dbReference type="PROSITE" id="PS50965"/>
    </source>
</evidence>
<organism evidence="3 4">
    <name type="scientific">Fodinibacter luteus</name>
    <dbReference type="NCBI Taxonomy" id="552064"/>
    <lineage>
        <taxon>Bacteria</taxon>
        <taxon>Bacillati</taxon>
        <taxon>Actinomycetota</taxon>
        <taxon>Actinomycetes</taxon>
        <taxon>Micrococcales</taxon>
        <taxon>Intrasporangiaceae</taxon>
        <taxon>Fodinibacter (ex Wang et al. 2009)</taxon>
    </lineage>
</organism>
<dbReference type="Pfam" id="PF08378">
    <property type="entry name" value="NERD"/>
    <property type="match status" value="1"/>
</dbReference>
<dbReference type="RefSeq" id="WP_345203997.1">
    <property type="nucleotide sequence ID" value="NZ_BAABGM010000009.1"/>
</dbReference>
<keyword evidence="4" id="KW-1185">Reference proteome</keyword>
<dbReference type="Proteomes" id="UP001500945">
    <property type="component" value="Unassembled WGS sequence"/>
</dbReference>
<evidence type="ECO:0000313" key="3">
    <source>
        <dbReference type="EMBL" id="GAA4403005.1"/>
    </source>
</evidence>
<comment type="caution">
    <text evidence="3">The sequence shown here is derived from an EMBL/GenBank/DDBJ whole genome shotgun (WGS) entry which is preliminary data.</text>
</comment>
<feature type="region of interest" description="Disordered" evidence="1">
    <location>
        <begin position="210"/>
        <end position="245"/>
    </location>
</feature>
<feature type="compositionally biased region" description="Low complexity" evidence="1">
    <location>
        <begin position="223"/>
        <end position="236"/>
    </location>
</feature>
<dbReference type="InterPro" id="IPR011528">
    <property type="entry name" value="NERD"/>
</dbReference>
<accession>A0ABP8KB14</accession>
<evidence type="ECO:0000256" key="1">
    <source>
        <dbReference type="SAM" id="MobiDB-lite"/>
    </source>
</evidence>
<gene>
    <name evidence="3" type="ORF">GCM10023168_14130</name>
</gene>
<dbReference type="EMBL" id="BAABGM010000009">
    <property type="protein sequence ID" value="GAA4403005.1"/>
    <property type="molecule type" value="Genomic_DNA"/>
</dbReference>
<evidence type="ECO:0000313" key="4">
    <source>
        <dbReference type="Proteomes" id="UP001500945"/>
    </source>
</evidence>
<proteinExistence type="predicted"/>
<reference evidence="4" key="1">
    <citation type="journal article" date="2019" name="Int. J. Syst. Evol. Microbiol.">
        <title>The Global Catalogue of Microorganisms (GCM) 10K type strain sequencing project: providing services to taxonomists for standard genome sequencing and annotation.</title>
        <authorList>
            <consortium name="The Broad Institute Genomics Platform"/>
            <consortium name="The Broad Institute Genome Sequencing Center for Infectious Disease"/>
            <person name="Wu L."/>
            <person name="Ma J."/>
        </authorList>
    </citation>
    <scope>NUCLEOTIDE SEQUENCE [LARGE SCALE GENOMIC DNA]</scope>
    <source>
        <strain evidence="4">JCM 17809</strain>
    </source>
</reference>
<dbReference type="PROSITE" id="PS50965">
    <property type="entry name" value="NERD"/>
    <property type="match status" value="1"/>
</dbReference>